<dbReference type="AlphaFoldDB" id="A0AAD5C3X8"/>
<dbReference type="Gene3D" id="1.10.30.10">
    <property type="entry name" value="High mobility group box domain"/>
    <property type="match status" value="1"/>
</dbReference>
<name>A0AAD5C3X8_AMBAR</name>
<sequence>DKADKSWFQRNAESIERIVDENDSEDDRANKIRKKKASSAQLKKLKLQPFVVFLQSRLYIPPRIKNHVIELKTNASMFYSHSMAMELLEQKEKDPLKPKGPYSAYFLFMNQRRVALIAENKSVVEIAKVTGEE</sequence>
<dbReference type="GO" id="GO:0003677">
    <property type="term" value="F:DNA binding"/>
    <property type="evidence" value="ECO:0007669"/>
    <property type="project" value="InterPro"/>
</dbReference>
<dbReference type="InterPro" id="IPR044601">
    <property type="entry name" value="HMGB6/HMGB13"/>
</dbReference>
<comment type="caution">
    <text evidence="1">The sequence shown here is derived from an EMBL/GenBank/DDBJ whole genome shotgun (WGS) entry which is preliminary data.</text>
</comment>
<dbReference type="EMBL" id="JAMZMK010009690">
    <property type="protein sequence ID" value="KAI7734580.1"/>
    <property type="molecule type" value="Genomic_DNA"/>
</dbReference>
<dbReference type="InterPro" id="IPR036910">
    <property type="entry name" value="HMG_box_dom_sf"/>
</dbReference>
<evidence type="ECO:0000313" key="1">
    <source>
        <dbReference type="EMBL" id="KAI7734580.1"/>
    </source>
</evidence>
<proteinExistence type="predicted"/>
<evidence type="ECO:0000313" key="2">
    <source>
        <dbReference type="Proteomes" id="UP001206925"/>
    </source>
</evidence>
<dbReference type="SUPFAM" id="SSF47095">
    <property type="entry name" value="HMG-box"/>
    <property type="match status" value="1"/>
</dbReference>
<organism evidence="1 2">
    <name type="scientific">Ambrosia artemisiifolia</name>
    <name type="common">Common ragweed</name>
    <dbReference type="NCBI Taxonomy" id="4212"/>
    <lineage>
        <taxon>Eukaryota</taxon>
        <taxon>Viridiplantae</taxon>
        <taxon>Streptophyta</taxon>
        <taxon>Embryophyta</taxon>
        <taxon>Tracheophyta</taxon>
        <taxon>Spermatophyta</taxon>
        <taxon>Magnoliopsida</taxon>
        <taxon>eudicotyledons</taxon>
        <taxon>Gunneridae</taxon>
        <taxon>Pentapetalae</taxon>
        <taxon>asterids</taxon>
        <taxon>campanulids</taxon>
        <taxon>Asterales</taxon>
        <taxon>Asteraceae</taxon>
        <taxon>Asteroideae</taxon>
        <taxon>Heliantheae alliance</taxon>
        <taxon>Heliantheae</taxon>
        <taxon>Ambrosia</taxon>
    </lineage>
</organism>
<reference evidence="1" key="1">
    <citation type="submission" date="2022-06" db="EMBL/GenBank/DDBJ databases">
        <title>Uncovering the hologenomic basis of an extraordinary plant invasion.</title>
        <authorList>
            <person name="Bieker V.C."/>
            <person name="Martin M.D."/>
            <person name="Gilbert T."/>
            <person name="Hodgins K."/>
            <person name="Battlay P."/>
            <person name="Petersen B."/>
            <person name="Wilson J."/>
        </authorList>
    </citation>
    <scope>NUCLEOTIDE SEQUENCE</scope>
    <source>
        <strain evidence="1">AA19_3_7</strain>
        <tissue evidence="1">Leaf</tissue>
    </source>
</reference>
<keyword evidence="2" id="KW-1185">Reference proteome</keyword>
<gene>
    <name evidence="1" type="ORF">M8C21_009832</name>
</gene>
<accession>A0AAD5C3X8</accession>
<dbReference type="PANTHER" id="PTHR46912:SF1">
    <property type="entry name" value="HIGH MOBILITY GROUP B PROTEIN 13"/>
    <property type="match status" value="1"/>
</dbReference>
<dbReference type="Proteomes" id="UP001206925">
    <property type="component" value="Unassembled WGS sequence"/>
</dbReference>
<feature type="non-terminal residue" evidence="1">
    <location>
        <position position="133"/>
    </location>
</feature>
<protein>
    <submittedName>
        <fullName evidence="1">Uncharacterized protein</fullName>
    </submittedName>
</protein>
<dbReference type="PANTHER" id="PTHR46912">
    <property type="entry name" value="HIGH MOBILITY GROUP B PROTEIN 13"/>
    <property type="match status" value="1"/>
</dbReference>